<evidence type="ECO:0000256" key="1">
    <source>
        <dbReference type="SAM" id="Phobius"/>
    </source>
</evidence>
<dbReference type="EMBL" id="JBGEDP010000001">
    <property type="protein sequence ID" value="MEY8014808.1"/>
    <property type="molecule type" value="Genomic_DNA"/>
</dbReference>
<name>A0ABV4BXR4_9MYCO</name>
<organism evidence="2 3">
    <name type="scientific">Mycobacterium servetii</name>
    <dbReference type="NCBI Taxonomy" id="3237418"/>
    <lineage>
        <taxon>Bacteria</taxon>
        <taxon>Bacillati</taxon>
        <taxon>Actinomycetota</taxon>
        <taxon>Actinomycetes</taxon>
        <taxon>Mycobacteriales</taxon>
        <taxon>Mycobacteriaceae</taxon>
        <taxon>Mycobacterium</taxon>
    </lineage>
</organism>
<proteinExistence type="predicted"/>
<evidence type="ECO:0008006" key="4">
    <source>
        <dbReference type="Google" id="ProtNLM"/>
    </source>
</evidence>
<evidence type="ECO:0000313" key="2">
    <source>
        <dbReference type="EMBL" id="MEY8014808.1"/>
    </source>
</evidence>
<sequence>MDAILFASGSAVGAVLAWLVVRGGPSRSTVLALNGIACGLFGALGSASLGANMPAVEFGFGLLGTAAPLTLCLNRSVIGSVGIPATVRHLAVGLAFALVSGIGCATVGFVAVHGVRQISGKERRGIHVGCPSTVSPESVRISTAVS</sequence>
<keyword evidence="1" id="KW-1133">Transmembrane helix</keyword>
<keyword evidence="3" id="KW-1185">Reference proteome</keyword>
<feature type="transmembrane region" description="Helical" evidence="1">
    <location>
        <begin position="58"/>
        <end position="78"/>
    </location>
</feature>
<protein>
    <recommendedName>
        <fullName evidence="4">Fluoride ion transporter CrcB</fullName>
    </recommendedName>
</protein>
<accession>A0ABV4BXR4</accession>
<evidence type="ECO:0000313" key="3">
    <source>
        <dbReference type="Proteomes" id="UP001564760"/>
    </source>
</evidence>
<keyword evidence="1" id="KW-0812">Transmembrane</keyword>
<comment type="caution">
    <text evidence="2">The sequence shown here is derived from an EMBL/GenBank/DDBJ whole genome shotgun (WGS) entry which is preliminary data.</text>
</comment>
<dbReference type="RefSeq" id="WP_369737225.1">
    <property type="nucleotide sequence ID" value="NZ_JBGEDP010000001.1"/>
</dbReference>
<dbReference type="Proteomes" id="UP001564760">
    <property type="component" value="Unassembled WGS sequence"/>
</dbReference>
<feature type="transmembrane region" description="Helical" evidence="1">
    <location>
        <begin position="90"/>
        <end position="115"/>
    </location>
</feature>
<gene>
    <name evidence="2" type="ORF">AB8998_07205</name>
</gene>
<feature type="transmembrane region" description="Helical" evidence="1">
    <location>
        <begin position="33"/>
        <end position="51"/>
    </location>
</feature>
<reference evidence="2 3" key="1">
    <citation type="submission" date="2024-08" db="EMBL/GenBank/DDBJ databases">
        <title>Mycobacterium servetensis sp. nov., a novel rapid-growing mycobacterial species recovered from a human patient in Zaragoza, Spain.</title>
        <authorList>
            <person name="Tristancho-Baro A.I."/>
            <person name="Buenestado-Serrano S."/>
            <person name="Garcia De Viedma D."/>
            <person name="Milagro-Beamonte A."/>
            <person name="Burillo N."/>
            <person name="Sanz S."/>
            <person name="Lopez-Calleja A.I."/>
            <person name="Penas-Utrilla D."/>
            <person name="Guardingo M."/>
            <person name="Garcia M.J."/>
            <person name="Vinuelas-Bayon J."/>
        </authorList>
    </citation>
    <scope>NUCLEOTIDE SEQUENCE [LARGE SCALE GENOMIC DNA]</scope>
    <source>
        <strain evidence="3">HUMS_12744610</strain>
    </source>
</reference>
<keyword evidence="1" id="KW-0472">Membrane</keyword>